<dbReference type="AlphaFoldDB" id="A0A285J0H2"/>
<gene>
    <name evidence="1" type="ORF">SAMN05421748_114157</name>
</gene>
<dbReference type="InterPro" id="IPR046212">
    <property type="entry name" value="DUF6245"/>
</dbReference>
<keyword evidence="2" id="KW-1185">Reference proteome</keyword>
<name>A0A285J0H2_9ACTN</name>
<protein>
    <submittedName>
        <fullName evidence="1">Uncharacterized protein</fullName>
    </submittedName>
</protein>
<organism evidence="1 2">
    <name type="scientific">Paractinoplanes atraurantiacus</name>
    <dbReference type="NCBI Taxonomy" id="1036182"/>
    <lineage>
        <taxon>Bacteria</taxon>
        <taxon>Bacillati</taxon>
        <taxon>Actinomycetota</taxon>
        <taxon>Actinomycetes</taxon>
        <taxon>Micromonosporales</taxon>
        <taxon>Micromonosporaceae</taxon>
        <taxon>Paractinoplanes</taxon>
    </lineage>
</organism>
<accession>A0A285J0H2</accession>
<sequence length="168" mass="17801">MGVEERLVAALEALGAAPEGDDLGDTNARRAWLAGALLAAAQAEAMAADRLMMSRDARYALWQRQLDGADEPSQRADRIRWQVQRACLPLPAMAHESRTDPIPLAAGQAAEGLELLLSVSAATYGAVAAGDVARLTAQAGRLREARKVLQAAVDNTDDLLEMLGSVDI</sequence>
<dbReference type="Pfam" id="PF19758">
    <property type="entry name" value="DUF6245"/>
    <property type="match status" value="1"/>
</dbReference>
<evidence type="ECO:0000313" key="1">
    <source>
        <dbReference type="EMBL" id="SNY53734.1"/>
    </source>
</evidence>
<dbReference type="EMBL" id="OBDY01000014">
    <property type="protein sequence ID" value="SNY53734.1"/>
    <property type="molecule type" value="Genomic_DNA"/>
</dbReference>
<proteinExistence type="predicted"/>
<evidence type="ECO:0000313" key="2">
    <source>
        <dbReference type="Proteomes" id="UP000219612"/>
    </source>
</evidence>
<dbReference type="Proteomes" id="UP000219612">
    <property type="component" value="Unassembled WGS sequence"/>
</dbReference>
<dbReference type="RefSeq" id="WP_097323236.1">
    <property type="nucleotide sequence ID" value="NZ_OBDY01000014.1"/>
</dbReference>
<reference evidence="2" key="1">
    <citation type="submission" date="2017-09" db="EMBL/GenBank/DDBJ databases">
        <authorList>
            <person name="Varghese N."/>
            <person name="Submissions S."/>
        </authorList>
    </citation>
    <scope>NUCLEOTIDE SEQUENCE [LARGE SCALE GENOMIC DNA]</scope>
    <source>
        <strain evidence="2">CGMCC 4.6857</strain>
    </source>
</reference>